<proteinExistence type="predicted"/>
<sequence>MKELDPSDSTATLDFNLAHIHENVHWFQHVGTTYGAFMDALRSSQRYVLMRFLRELPRTQRKALLEDRLKTGRPFIELDPRTQYPKDITFDAPAVSLVKQIWFDHQWLHASFEDSRATDRLGHPPVDACSNVMADVILNACDTHGFLSPDYNADSHVGARDWYFTTDRTIAEVVTEIDGERVHVTSVGLMECAASLNELQWLQGNMIGVVAPDELKRIVQARIEEFVGSSYSIPFKLFHLASDRPRTRSSTLWLSLNLLVFFALNPPLPPRILSRPREPLTWPEVYPPIRFFMGLRVLDDIEPISDPQSVVEMQRYIADIANATGLEYCGDVPIPQRKYTTAEWDAASETENYPLSIDDELIIQAQLRVERIPDRLPLIANFASCLQGKLSRQFARLIFAHEERYDFLGPPLEFLKNGKVGFRGSAAFGNNVVRSVAVSAALFEFACGAGKFSLAELPSEVGRGDNMFRFMEDTLHHLIVETDNVYK</sequence>
<accession>A0A3A1P837</accession>
<comment type="caution">
    <text evidence="1">The sequence shown here is derived from an EMBL/GenBank/DDBJ whole genome shotgun (WGS) entry which is preliminary data.</text>
</comment>
<evidence type="ECO:0000313" key="2">
    <source>
        <dbReference type="Proteomes" id="UP000265366"/>
    </source>
</evidence>
<gene>
    <name evidence="1" type="ORF">D2V17_09090</name>
</gene>
<organism evidence="1 2">
    <name type="scientific">Aurantiacibacter xanthus</name>
    <dbReference type="NCBI Taxonomy" id="1784712"/>
    <lineage>
        <taxon>Bacteria</taxon>
        <taxon>Pseudomonadati</taxon>
        <taxon>Pseudomonadota</taxon>
        <taxon>Alphaproteobacteria</taxon>
        <taxon>Sphingomonadales</taxon>
        <taxon>Erythrobacteraceae</taxon>
        <taxon>Aurantiacibacter</taxon>
    </lineage>
</organism>
<name>A0A3A1P837_9SPHN</name>
<reference evidence="1 2" key="1">
    <citation type="submission" date="2018-08" db="EMBL/GenBank/DDBJ databases">
        <title>Erythrobacter zhengii sp.nov., a bacterium isolated from deep-sea sediment.</title>
        <authorList>
            <person name="Fang C."/>
            <person name="Wu Y.-H."/>
            <person name="Sun C."/>
            <person name="Wang H."/>
            <person name="Cheng H."/>
            <person name="Meng F.-X."/>
            <person name="Wang C.-S."/>
            <person name="Xu X.-W."/>
        </authorList>
    </citation>
    <scope>NUCLEOTIDE SEQUENCE [LARGE SCALE GENOMIC DNA]</scope>
    <source>
        <strain evidence="1 2">CCTCC AB 2015396</strain>
    </source>
</reference>
<protein>
    <submittedName>
        <fullName evidence="1">Uncharacterized protein</fullName>
    </submittedName>
</protein>
<dbReference type="AlphaFoldDB" id="A0A3A1P837"/>
<evidence type="ECO:0000313" key="1">
    <source>
        <dbReference type="EMBL" id="RIV87034.1"/>
    </source>
</evidence>
<keyword evidence="2" id="KW-1185">Reference proteome</keyword>
<dbReference type="Proteomes" id="UP000265366">
    <property type="component" value="Unassembled WGS sequence"/>
</dbReference>
<dbReference type="EMBL" id="QXFM01000082">
    <property type="protein sequence ID" value="RIV87034.1"/>
    <property type="molecule type" value="Genomic_DNA"/>
</dbReference>